<gene>
    <name evidence="2" type="ORF">A2827_02215</name>
</gene>
<feature type="region of interest" description="Disordered" evidence="1">
    <location>
        <begin position="1"/>
        <end position="26"/>
    </location>
</feature>
<reference evidence="2 3" key="1">
    <citation type="journal article" date="2016" name="Nat. Commun.">
        <title>Thousands of microbial genomes shed light on interconnected biogeochemical processes in an aquifer system.</title>
        <authorList>
            <person name="Anantharaman K."/>
            <person name="Brown C.T."/>
            <person name="Hug L.A."/>
            <person name="Sharon I."/>
            <person name="Castelle C.J."/>
            <person name="Probst A.J."/>
            <person name="Thomas B.C."/>
            <person name="Singh A."/>
            <person name="Wilkins M.J."/>
            <person name="Karaoz U."/>
            <person name="Brodie E.L."/>
            <person name="Williams K.H."/>
            <person name="Hubbard S.S."/>
            <person name="Banfield J.F."/>
        </authorList>
    </citation>
    <scope>NUCLEOTIDE SEQUENCE [LARGE SCALE GENOMIC DNA]</scope>
</reference>
<dbReference type="Proteomes" id="UP000177932">
    <property type="component" value="Unassembled WGS sequence"/>
</dbReference>
<evidence type="ECO:0008006" key="4">
    <source>
        <dbReference type="Google" id="ProtNLM"/>
    </source>
</evidence>
<evidence type="ECO:0000313" key="3">
    <source>
        <dbReference type="Proteomes" id="UP000177932"/>
    </source>
</evidence>
<proteinExistence type="predicted"/>
<name>A0A1G2H8U4_9BACT</name>
<comment type="caution">
    <text evidence="2">The sequence shown here is derived from an EMBL/GenBank/DDBJ whole genome shotgun (WGS) entry which is preliminary data.</text>
</comment>
<evidence type="ECO:0000256" key="1">
    <source>
        <dbReference type="SAM" id="MobiDB-lite"/>
    </source>
</evidence>
<dbReference type="EMBL" id="MHOD01000009">
    <property type="protein sequence ID" value="OGZ58368.1"/>
    <property type="molecule type" value="Genomic_DNA"/>
</dbReference>
<sequence length="1384" mass="155044">MEREQPSAFRPQIPEGENPSTEKEPAKKKLLQTLEQDKARVAGFDFALRAVLDGRITNKAKVTSLYKPRFGRFKIVVDGKSFIPDPTGDEYLLNSESPREPEVIGSRFVTRKELGDINLTANATSDEYILDEYILSESIYPRKQMLANASQEESRVAGFDFALRAVLDGRITEEAQLIALISPKFKSFTTTNIKYLLDEKGVPIKFGPNNFVTEGEVGNGQIYQTEFRILLNTLQEVKNASEKFELIKSRIGGLNFLLLAASTGVNSETQLRALVNPKFKAVNTNSYLIDAQGSLVRIDNSYVDKRTLERINITEEDFTLAIRLLKIFENPAIPNEIKKLKGLLLPKLSRKDRDDQAIERIELMVADLNDEQIRSEVNGFISDFTNARRNIELTGDIYTGIVEGKPTQELLQKISESEKMTDSDLKLAGELQAEVAARTKRNVIVFTTRNLRIQERNIDAAIEQVTPLLSSKNPDEKKIGTELLEQICALEIATFESEVQRMIEPNVDPEMVRIYIDGFPIRPSFRVNYASIDYIKSVTRIRERAFQLIDKILEIRRIQATTVIREKFSRNDPDSILNSIYNFPGETEADQAIRNQLLQLYKSYLATNKPEVFTSKFAEQIKLRELERVRKKFISPEKGRNREAFNFMRQRFIETVYPLVESLRSDESTASTVQSFLTSDTQNPETPNPRRQFEQRMFLLEKQRPLTDIEKSYLESVEMLSLFNPYLVACAYAEPGVTSEFLRHHFENISQNTTSNLIDGDYFPLLQIGLGPNGLAALGETVRNNPDLASAMLVVDAGKQPGGPFAIPEGPAWELNSANKRSSPNRTLPQKPGPKELQTVRAYGSPMRWYPGERGPGKAVRQGSINATVDWLITPDDISTLRYPTNEELQLVLALQAAVLTKNVALRTKVVKLEENPDPKAKGDKLVTLEITDENGTRVVKIATDAIFAATGLGESGYGFNLEGSKAEKVISQTRDMGFPKITKTLDAFNALAGRSNEQLSPPGETIAIWGKGNSADVLIEYLGSIFGGNNPRVRNITKIYVICEGDLSTRPRYSLISDLKPRNGRGNLIELVNARVSDVDFNETESEPSKRKLVFYGRDGKIIKDNSGNSLLADSAIAATGFRSQLDSIVEDYAGKKSDGKKQKLRSPVQLPTNPKVSVAETLSSDPSVLILGTASAAEFQELEKLAQLPDPAREALLRNGAENAVAIGFRAPDTQAAVNIWLNSKRVSVDKKSPTTERRKILIDGEKNVTPGETFWLELVVPARTAIPNNITDEIRLISPLFIYNVGNSIELKTSTKKGFTGELNFTLTYNLEKQMLGLKFNEENMPVSEEVIQAIKEACMDYDFQKYALTSLRKKRRNPMIDLVLSFKNGFVNPRATFAQD</sequence>
<evidence type="ECO:0000313" key="2">
    <source>
        <dbReference type="EMBL" id="OGZ58368.1"/>
    </source>
</evidence>
<protein>
    <recommendedName>
        <fullName evidence="4">FAD/NAD(P)-binding domain-containing protein</fullName>
    </recommendedName>
</protein>
<accession>A0A1G2H8U4</accession>
<dbReference type="STRING" id="1802158.A2827_02215"/>
<organism evidence="2 3">
    <name type="scientific">Candidatus Spechtbacteria bacterium RIFCSPHIGHO2_01_FULL_43_30</name>
    <dbReference type="NCBI Taxonomy" id="1802158"/>
    <lineage>
        <taxon>Bacteria</taxon>
        <taxon>Candidatus Spechtiibacteriota</taxon>
    </lineage>
</organism>